<evidence type="ECO:0000313" key="1">
    <source>
        <dbReference type="EMBL" id="AOZ72057.1"/>
    </source>
</evidence>
<name>A0A1D9MID6_9ACTO</name>
<keyword evidence="2" id="KW-1185">Reference proteome</keyword>
<organism evidence="1 2">
    <name type="scientific">Boudabousia tangfeifanii</name>
    <dbReference type="NCBI Taxonomy" id="1912795"/>
    <lineage>
        <taxon>Bacteria</taxon>
        <taxon>Bacillati</taxon>
        <taxon>Actinomycetota</taxon>
        <taxon>Actinomycetes</taxon>
        <taxon>Actinomycetales</taxon>
        <taxon>Actinomycetaceae</taxon>
        <taxon>Boudabousia</taxon>
    </lineage>
</organism>
<proteinExistence type="predicted"/>
<dbReference type="RefSeq" id="WP_071163523.1">
    <property type="nucleotide sequence ID" value="NZ_CP017812.1"/>
</dbReference>
<dbReference type="AlphaFoldDB" id="A0A1D9MID6"/>
<dbReference type="KEGG" id="avu:BK816_01070"/>
<accession>A0A1D9MID6</accession>
<evidence type="ECO:0000313" key="2">
    <source>
        <dbReference type="Proteomes" id="UP000176288"/>
    </source>
</evidence>
<gene>
    <name evidence="1" type="ORF">BK816_01070</name>
</gene>
<reference evidence="1 2" key="1">
    <citation type="submission" date="2016-10" db="EMBL/GenBank/DDBJ databases">
        <title>Actinomyces aegypiusis sp. nov., isolated from the Aegypius monachus in Qinghai Tibet Plateau China.</title>
        <authorList>
            <person name="Wang Y."/>
        </authorList>
    </citation>
    <scope>NUCLEOTIDE SEQUENCE [LARGE SCALE GENOMIC DNA]</scope>
    <source>
        <strain evidence="1 2">VUL4_3</strain>
    </source>
</reference>
<protein>
    <submittedName>
        <fullName evidence="1">Uncharacterized protein</fullName>
    </submittedName>
</protein>
<dbReference type="Proteomes" id="UP000176288">
    <property type="component" value="Chromosome"/>
</dbReference>
<sequence length="159" mass="18201">MTAVLGTDITWKYVDRRAAAINALRDFSTMQTIIDTTDDDLKALSEDISTISSPKLDGMPGGGFNPHGSEDRIMAHLERIDNRQRRYLQAKDYMDWFLPAWAALSDDERWMLESCYLGEDTMQTDAIIAICDRFHIERSSAYNKKNRALSHFATLLYGR</sequence>
<dbReference type="OrthoDB" id="3252602at2"/>
<dbReference type="STRING" id="1912795.BK816_01070"/>
<dbReference type="EMBL" id="CP017812">
    <property type="protein sequence ID" value="AOZ72057.1"/>
    <property type="molecule type" value="Genomic_DNA"/>
</dbReference>